<feature type="transmembrane region" description="Helical" evidence="1">
    <location>
        <begin position="327"/>
        <end position="347"/>
    </location>
</feature>
<evidence type="ECO:0000256" key="1">
    <source>
        <dbReference type="SAM" id="Phobius"/>
    </source>
</evidence>
<keyword evidence="3" id="KW-1185">Reference proteome</keyword>
<gene>
    <name evidence="2" type="ORF">BB559_003887</name>
</gene>
<proteinExistence type="predicted"/>
<feature type="transmembrane region" description="Helical" evidence="1">
    <location>
        <begin position="44"/>
        <end position="64"/>
    </location>
</feature>
<keyword evidence="1" id="KW-0472">Membrane</keyword>
<evidence type="ECO:0000313" key="3">
    <source>
        <dbReference type="Proteomes" id="UP000245699"/>
    </source>
</evidence>
<evidence type="ECO:0000313" key="2">
    <source>
        <dbReference type="EMBL" id="PVU91979.1"/>
    </source>
</evidence>
<dbReference type="Proteomes" id="UP000245699">
    <property type="component" value="Unassembled WGS sequence"/>
</dbReference>
<dbReference type="EMBL" id="MBFT01000389">
    <property type="protein sequence ID" value="PVU91979.1"/>
    <property type="molecule type" value="Genomic_DNA"/>
</dbReference>
<reference evidence="2 3" key="1">
    <citation type="journal article" date="2018" name="MBio">
        <title>Comparative Genomics Reveals the Core Gene Toolbox for the Fungus-Insect Symbiosis.</title>
        <authorList>
            <person name="Wang Y."/>
            <person name="Stata M."/>
            <person name="Wang W."/>
            <person name="Stajich J.E."/>
            <person name="White M.M."/>
            <person name="Moncalvo J.M."/>
        </authorList>
    </citation>
    <scope>NUCLEOTIDE SEQUENCE [LARGE SCALE GENOMIC DNA]</scope>
    <source>
        <strain evidence="2 3">AUS-77-4</strain>
    </source>
</reference>
<name>A0A2T9YI45_9FUNG</name>
<sequence>MYFDLDDLVIFVFRIVVIVTSTTIAFYYFHCIENKHINRFSKLQLGKMLLIGLSLLSPVLLGAYKDYVEDLIRIKYSRSLSTNLDNLDILTVRIYYYVKAASTNMVLFMILSIISGETKNLRFLPKAKKDFYGIFDISSKLYALLSFLLPISIFFMGVKISTGKKGVFVIWENRYVILSEYINTDLLIMAVTIISVTISTLPFICEYKKNEGVFHINKKMNIITINPYEQEPAYNKKGVLKKTSSESTIINTNTLEEEETLHECLLSVRQKSDSEYEKSSDSSIKDLVENNYQHKLLFETKKPFKHATRDYLSKGAFRNSKRTEQIILWNIMMIFTVFLPMILRYIGMIYYGRNIPETLSISVSILNGIQGNLVLSNMLTYHLFTKRK</sequence>
<protein>
    <submittedName>
        <fullName evidence="2">Uncharacterized protein</fullName>
    </submittedName>
</protein>
<dbReference type="AlphaFoldDB" id="A0A2T9YI45"/>
<feature type="transmembrane region" description="Helical" evidence="1">
    <location>
        <begin position="137"/>
        <end position="158"/>
    </location>
</feature>
<feature type="transmembrane region" description="Helical" evidence="1">
    <location>
        <begin position="359"/>
        <end position="384"/>
    </location>
</feature>
<feature type="transmembrane region" description="Helical" evidence="1">
    <location>
        <begin position="12"/>
        <end position="32"/>
    </location>
</feature>
<keyword evidence="1" id="KW-1133">Transmembrane helix</keyword>
<feature type="transmembrane region" description="Helical" evidence="1">
    <location>
        <begin position="186"/>
        <end position="205"/>
    </location>
</feature>
<feature type="transmembrane region" description="Helical" evidence="1">
    <location>
        <begin position="94"/>
        <end position="116"/>
    </location>
</feature>
<accession>A0A2T9YI45</accession>
<keyword evidence="1" id="KW-0812">Transmembrane</keyword>
<comment type="caution">
    <text evidence="2">The sequence shown here is derived from an EMBL/GenBank/DDBJ whole genome shotgun (WGS) entry which is preliminary data.</text>
</comment>
<organism evidence="2 3">
    <name type="scientific">Furculomyces boomerangus</name>
    <dbReference type="NCBI Taxonomy" id="61424"/>
    <lineage>
        <taxon>Eukaryota</taxon>
        <taxon>Fungi</taxon>
        <taxon>Fungi incertae sedis</taxon>
        <taxon>Zoopagomycota</taxon>
        <taxon>Kickxellomycotina</taxon>
        <taxon>Harpellomycetes</taxon>
        <taxon>Harpellales</taxon>
        <taxon>Harpellaceae</taxon>
        <taxon>Furculomyces</taxon>
    </lineage>
</organism>